<dbReference type="Proteomes" id="UP001165489">
    <property type="component" value="Unassembled WGS sequence"/>
</dbReference>
<gene>
    <name evidence="1" type="ORF">MM239_13430</name>
</gene>
<dbReference type="Pfam" id="PF17170">
    <property type="entry name" value="DUF5128"/>
    <property type="match status" value="1"/>
</dbReference>
<comment type="caution">
    <text evidence="1">The sequence shown here is derived from an EMBL/GenBank/DDBJ whole genome shotgun (WGS) entry which is preliminary data.</text>
</comment>
<keyword evidence="2" id="KW-1185">Reference proteome</keyword>
<dbReference type="InterPro" id="IPR011042">
    <property type="entry name" value="6-blade_b-propeller_TolB-like"/>
</dbReference>
<dbReference type="Gene3D" id="2.120.10.30">
    <property type="entry name" value="TolB, C-terminal domain"/>
    <property type="match status" value="1"/>
</dbReference>
<proteinExistence type="predicted"/>
<accession>A0ABS9V1V7</accession>
<name>A0ABS9V1V7_9BACT</name>
<organism evidence="1 2">
    <name type="scientific">Belliella filtrata</name>
    <dbReference type="NCBI Taxonomy" id="2923435"/>
    <lineage>
        <taxon>Bacteria</taxon>
        <taxon>Pseudomonadati</taxon>
        <taxon>Bacteroidota</taxon>
        <taxon>Cytophagia</taxon>
        <taxon>Cytophagales</taxon>
        <taxon>Cyclobacteriaceae</taxon>
        <taxon>Belliella</taxon>
    </lineage>
</organism>
<dbReference type="EMBL" id="JAKZGP010000036">
    <property type="protein sequence ID" value="MCH7410403.1"/>
    <property type="molecule type" value="Genomic_DNA"/>
</dbReference>
<dbReference type="SUPFAM" id="SSF63825">
    <property type="entry name" value="YWTD domain"/>
    <property type="match status" value="1"/>
</dbReference>
<evidence type="ECO:0000313" key="1">
    <source>
        <dbReference type="EMBL" id="MCH7410403.1"/>
    </source>
</evidence>
<dbReference type="RefSeq" id="WP_241348771.1">
    <property type="nucleotide sequence ID" value="NZ_JAKZGP010000036.1"/>
</dbReference>
<evidence type="ECO:0000313" key="2">
    <source>
        <dbReference type="Proteomes" id="UP001165489"/>
    </source>
</evidence>
<sequence>MRVKIIGVCLILVFGCTRQSDTDAILEKNGIITIKVDLDIVRDGKLTDFFEPEIEYLFLQEGDNPDAQIGEIAKLISYEDKLLVFDWYKNKNIQIFDRQGNFLNRIRSLGEGPEKYLELADLQVVQDTIYVLAHPSKIMKYNLQGKFISEFKFEVLGRTFYYDTKSKLFFIYSGSNADHLVSMVDHSGKIIENHFASRSDIFLGNMSDPYNFYEESEGFYFAKTYNDTLYSYENGQFEPKIIFDYGKRKMNHSLMLEKESQMNSMEFFEYFRVNSGMSFFSFGFSNSKYLMTRTSYNGKAYVSIFDKQQRSFDIINFNIENDIDESLSFYQPSHNLGNGEVAIAFRGATLYGIAMDKKQNMSTEDWEAYQNGLGKSFVEAAFYAKDSENYVLLILKTKK</sequence>
<reference evidence="1" key="1">
    <citation type="submission" date="2022-03" db="EMBL/GenBank/DDBJ databases">
        <title>De novo assembled genomes of Belliella spp. (Cyclobacteriaceae) strains.</title>
        <authorList>
            <person name="Szabo A."/>
            <person name="Korponai K."/>
            <person name="Felfoldi T."/>
        </authorList>
    </citation>
    <scope>NUCLEOTIDE SEQUENCE</scope>
    <source>
        <strain evidence="1">DSM 111904</strain>
    </source>
</reference>
<dbReference type="PROSITE" id="PS51257">
    <property type="entry name" value="PROKAR_LIPOPROTEIN"/>
    <property type="match status" value="1"/>
</dbReference>
<protein>
    <submittedName>
        <fullName evidence="1">6-bladed beta-propeller</fullName>
    </submittedName>
</protein>